<dbReference type="SUPFAM" id="SSF48317">
    <property type="entry name" value="Acid phosphatase/Vanadium-dependent haloperoxidase"/>
    <property type="match status" value="1"/>
</dbReference>
<dbReference type="PANTHER" id="PTHR14969">
    <property type="entry name" value="SPHINGOSINE-1-PHOSPHATE PHOSPHOHYDROLASE"/>
    <property type="match status" value="1"/>
</dbReference>
<dbReference type="GO" id="GO:0005886">
    <property type="term" value="C:plasma membrane"/>
    <property type="evidence" value="ECO:0007669"/>
    <property type="project" value="UniProtKB-SubCell"/>
</dbReference>
<accession>A0A8J3EZ60</accession>
<evidence type="ECO:0000313" key="10">
    <source>
        <dbReference type="Proteomes" id="UP000619536"/>
    </source>
</evidence>
<evidence type="ECO:0000256" key="7">
    <source>
        <dbReference type="SAM" id="Phobius"/>
    </source>
</evidence>
<feature type="transmembrane region" description="Helical" evidence="7">
    <location>
        <begin position="63"/>
        <end position="87"/>
    </location>
</feature>
<reference evidence="9" key="1">
    <citation type="journal article" date="2014" name="Int. J. Syst. Evol. Microbiol.">
        <title>Complete genome sequence of Corynebacterium casei LMG S-19264T (=DSM 44701T), isolated from a smear-ripened cheese.</title>
        <authorList>
            <consortium name="US DOE Joint Genome Institute (JGI-PGF)"/>
            <person name="Walter F."/>
            <person name="Albersmeier A."/>
            <person name="Kalinowski J."/>
            <person name="Ruckert C."/>
        </authorList>
    </citation>
    <scope>NUCLEOTIDE SEQUENCE</scope>
    <source>
        <strain evidence="9">CCM 8606</strain>
    </source>
</reference>
<keyword evidence="6 7" id="KW-0472">Membrane</keyword>
<name>A0A8J3EZ60_9BIFI</name>
<feature type="transmembrane region" description="Helical" evidence="7">
    <location>
        <begin position="108"/>
        <end position="129"/>
    </location>
</feature>
<evidence type="ECO:0000256" key="5">
    <source>
        <dbReference type="ARBA" id="ARBA00022989"/>
    </source>
</evidence>
<feature type="transmembrane region" description="Helical" evidence="7">
    <location>
        <begin position="205"/>
        <end position="226"/>
    </location>
</feature>
<reference evidence="9" key="2">
    <citation type="submission" date="2020-09" db="EMBL/GenBank/DDBJ databases">
        <authorList>
            <person name="Sun Q."/>
            <person name="Sedlacek I."/>
        </authorList>
    </citation>
    <scope>NUCLEOTIDE SEQUENCE</scope>
    <source>
        <strain evidence="9">CCM 8606</strain>
    </source>
</reference>
<dbReference type="PANTHER" id="PTHR14969:SF62">
    <property type="entry name" value="DECAPRENYLPHOSPHORYL-5-PHOSPHORIBOSE PHOSPHATASE RV3807C-RELATED"/>
    <property type="match status" value="1"/>
</dbReference>
<organism evidence="9 10">
    <name type="scientific">Galliscardovia ingluviei</name>
    <dbReference type="NCBI Taxonomy" id="1769422"/>
    <lineage>
        <taxon>Bacteria</taxon>
        <taxon>Bacillati</taxon>
        <taxon>Actinomycetota</taxon>
        <taxon>Actinomycetes</taxon>
        <taxon>Bifidobacteriales</taxon>
        <taxon>Bifidobacteriaceae</taxon>
        <taxon>Galliscardovia</taxon>
    </lineage>
</organism>
<evidence type="ECO:0000256" key="3">
    <source>
        <dbReference type="ARBA" id="ARBA00022692"/>
    </source>
</evidence>
<gene>
    <name evidence="9" type="ORF">GCM10007377_11950</name>
</gene>
<evidence type="ECO:0000256" key="4">
    <source>
        <dbReference type="ARBA" id="ARBA00022801"/>
    </source>
</evidence>
<feature type="domain" description="Phosphatidic acid phosphatase type 2/haloperoxidase" evidence="8">
    <location>
        <begin position="109"/>
        <end position="251"/>
    </location>
</feature>
<sequence length="256" mass="28103">MAETFGVHTRKRRTGLALAGCIIVLVTVFGFIIRHNQLLTGVETALLRYLGQAPQWMHSLSAVIAHSFSTIGCFVFLGIGVVIEVLLLRHYYPKTLSIRRAVLIRRTVLADILVAFAPMLYVMAVKWIVMRPRPITSVGNALLPWDPSFPSGHTSVASLVAVMVWLITAHWKNLATAGVRADNADKNIGSAKALDIHTVRVLCNIARTISVILVIIVACSRLILGLHYPTDVLTAAAAYPLLAYAVWLIVQSFESR</sequence>
<dbReference type="Gene3D" id="1.20.144.10">
    <property type="entry name" value="Phosphatidic acid phosphatase type 2/haloperoxidase"/>
    <property type="match status" value="1"/>
</dbReference>
<comment type="caution">
    <text evidence="9">The sequence shown here is derived from an EMBL/GenBank/DDBJ whole genome shotgun (WGS) entry which is preliminary data.</text>
</comment>
<dbReference type="AlphaFoldDB" id="A0A8J3EZ60"/>
<keyword evidence="3 7" id="KW-0812">Transmembrane</keyword>
<dbReference type="SMART" id="SM00014">
    <property type="entry name" value="acidPPc"/>
    <property type="match status" value="1"/>
</dbReference>
<evidence type="ECO:0000313" key="9">
    <source>
        <dbReference type="EMBL" id="GGI14644.1"/>
    </source>
</evidence>
<feature type="transmembrane region" description="Helical" evidence="7">
    <location>
        <begin position="149"/>
        <end position="167"/>
    </location>
</feature>
<dbReference type="Pfam" id="PF01569">
    <property type="entry name" value="PAP2"/>
    <property type="match status" value="1"/>
</dbReference>
<keyword evidence="5 7" id="KW-1133">Transmembrane helix</keyword>
<evidence type="ECO:0000259" key="8">
    <source>
        <dbReference type="SMART" id="SM00014"/>
    </source>
</evidence>
<keyword evidence="2" id="KW-1003">Cell membrane</keyword>
<feature type="transmembrane region" description="Helical" evidence="7">
    <location>
        <begin position="15"/>
        <end position="33"/>
    </location>
</feature>
<dbReference type="GO" id="GO:0016787">
    <property type="term" value="F:hydrolase activity"/>
    <property type="evidence" value="ECO:0007669"/>
    <property type="project" value="UniProtKB-KW"/>
</dbReference>
<proteinExistence type="predicted"/>
<dbReference type="InterPro" id="IPR036938">
    <property type="entry name" value="PAP2/HPO_sf"/>
</dbReference>
<dbReference type="EMBL" id="BMDH01000003">
    <property type="protein sequence ID" value="GGI14644.1"/>
    <property type="molecule type" value="Genomic_DNA"/>
</dbReference>
<keyword evidence="4" id="KW-0378">Hydrolase</keyword>
<evidence type="ECO:0000256" key="1">
    <source>
        <dbReference type="ARBA" id="ARBA00004651"/>
    </source>
</evidence>
<dbReference type="InterPro" id="IPR000326">
    <property type="entry name" value="PAP2/HPO"/>
</dbReference>
<keyword evidence="10" id="KW-1185">Reference proteome</keyword>
<dbReference type="RefSeq" id="WP_188355372.1">
    <property type="nucleotide sequence ID" value="NZ_BMDH01000003.1"/>
</dbReference>
<protein>
    <recommendedName>
        <fullName evidence="8">Phosphatidic acid phosphatase type 2/haloperoxidase domain-containing protein</fullName>
    </recommendedName>
</protein>
<evidence type="ECO:0000256" key="2">
    <source>
        <dbReference type="ARBA" id="ARBA00022475"/>
    </source>
</evidence>
<dbReference type="Proteomes" id="UP000619536">
    <property type="component" value="Unassembled WGS sequence"/>
</dbReference>
<feature type="transmembrane region" description="Helical" evidence="7">
    <location>
        <begin position="232"/>
        <end position="250"/>
    </location>
</feature>
<evidence type="ECO:0000256" key="6">
    <source>
        <dbReference type="ARBA" id="ARBA00023136"/>
    </source>
</evidence>
<comment type="subcellular location">
    <subcellularLocation>
        <location evidence="1">Cell membrane</location>
        <topology evidence="1">Multi-pass membrane protein</topology>
    </subcellularLocation>
</comment>